<name>A0ABP7R5V9_9PSEU</name>
<gene>
    <name evidence="2" type="ORF">GCM10022247_10020</name>
</gene>
<evidence type="ECO:0000313" key="2">
    <source>
        <dbReference type="EMBL" id="GAA3992824.1"/>
    </source>
</evidence>
<keyword evidence="2" id="KW-0489">Methyltransferase</keyword>
<dbReference type="Pfam" id="PF13649">
    <property type="entry name" value="Methyltransf_25"/>
    <property type="match status" value="1"/>
</dbReference>
<dbReference type="InterPro" id="IPR041698">
    <property type="entry name" value="Methyltransf_25"/>
</dbReference>
<keyword evidence="2" id="KW-0808">Transferase</keyword>
<organism evidence="2 3">
    <name type="scientific">Allokutzneria multivorans</name>
    <dbReference type="NCBI Taxonomy" id="1142134"/>
    <lineage>
        <taxon>Bacteria</taxon>
        <taxon>Bacillati</taxon>
        <taxon>Actinomycetota</taxon>
        <taxon>Actinomycetes</taxon>
        <taxon>Pseudonocardiales</taxon>
        <taxon>Pseudonocardiaceae</taxon>
        <taxon>Allokutzneria</taxon>
    </lineage>
</organism>
<reference evidence="3" key="1">
    <citation type="journal article" date="2019" name="Int. J. Syst. Evol. Microbiol.">
        <title>The Global Catalogue of Microorganisms (GCM) 10K type strain sequencing project: providing services to taxonomists for standard genome sequencing and annotation.</title>
        <authorList>
            <consortium name="The Broad Institute Genomics Platform"/>
            <consortium name="The Broad Institute Genome Sequencing Center for Infectious Disease"/>
            <person name="Wu L."/>
            <person name="Ma J."/>
        </authorList>
    </citation>
    <scope>NUCLEOTIDE SEQUENCE [LARGE SCALE GENOMIC DNA]</scope>
    <source>
        <strain evidence="3">JCM 17342</strain>
    </source>
</reference>
<dbReference type="GO" id="GO:0008168">
    <property type="term" value="F:methyltransferase activity"/>
    <property type="evidence" value="ECO:0007669"/>
    <property type="project" value="UniProtKB-KW"/>
</dbReference>
<dbReference type="InterPro" id="IPR050508">
    <property type="entry name" value="Methyltransf_Superfamily"/>
</dbReference>
<sequence>MLTKEEALAIQAEWDRQQEVYLPCREEAASALVDLVGAPARVLDLAGGTGTLARRLLDRLPGAEVTVLDLSPALLAIAEASLPGVELVRADLGSAGWTEALPHKEYDFVLTMTAMHCFAAEPLRRLYREVRGVLAPGGVFANADRMPDAPVRTEPSDAWARWWAGIAAHPALEALVGHQNGASADFYPPVSWHVDALRAAGFAEVGTPWRRHDQAVVRAISSPGGPGTPRSSAPPA</sequence>
<dbReference type="GO" id="GO:0032259">
    <property type="term" value="P:methylation"/>
    <property type="evidence" value="ECO:0007669"/>
    <property type="project" value="UniProtKB-KW"/>
</dbReference>
<dbReference type="CDD" id="cd02440">
    <property type="entry name" value="AdoMet_MTases"/>
    <property type="match status" value="1"/>
</dbReference>
<evidence type="ECO:0000259" key="1">
    <source>
        <dbReference type="Pfam" id="PF13649"/>
    </source>
</evidence>
<protein>
    <submittedName>
        <fullName evidence="2">Class I SAM-dependent methyltransferase</fullName>
    </submittedName>
</protein>
<evidence type="ECO:0000313" key="3">
    <source>
        <dbReference type="Proteomes" id="UP001501747"/>
    </source>
</evidence>
<proteinExistence type="predicted"/>
<feature type="domain" description="Methyltransferase" evidence="1">
    <location>
        <begin position="42"/>
        <end position="138"/>
    </location>
</feature>
<dbReference type="Gene3D" id="3.40.50.150">
    <property type="entry name" value="Vaccinia Virus protein VP39"/>
    <property type="match status" value="1"/>
</dbReference>
<dbReference type="Proteomes" id="UP001501747">
    <property type="component" value="Unassembled WGS sequence"/>
</dbReference>
<dbReference type="EMBL" id="BAABAL010000005">
    <property type="protein sequence ID" value="GAA3992824.1"/>
    <property type="molecule type" value="Genomic_DNA"/>
</dbReference>
<dbReference type="RefSeq" id="WP_344871329.1">
    <property type="nucleotide sequence ID" value="NZ_BAABAL010000005.1"/>
</dbReference>
<accession>A0ABP7R5V9</accession>
<dbReference type="PANTHER" id="PTHR42912">
    <property type="entry name" value="METHYLTRANSFERASE"/>
    <property type="match status" value="1"/>
</dbReference>
<keyword evidence="3" id="KW-1185">Reference proteome</keyword>
<dbReference type="InterPro" id="IPR029063">
    <property type="entry name" value="SAM-dependent_MTases_sf"/>
</dbReference>
<comment type="caution">
    <text evidence="2">The sequence shown here is derived from an EMBL/GenBank/DDBJ whole genome shotgun (WGS) entry which is preliminary data.</text>
</comment>
<dbReference type="SUPFAM" id="SSF53335">
    <property type="entry name" value="S-adenosyl-L-methionine-dependent methyltransferases"/>
    <property type="match status" value="1"/>
</dbReference>